<dbReference type="PANTHER" id="PTHR47391">
    <property type="entry name" value="BIORIENTATION OF CHROMOSOMES IN CELL DIVISION 1 LIKE 1"/>
    <property type="match status" value="1"/>
</dbReference>
<dbReference type="PANTHER" id="PTHR47391:SF1">
    <property type="entry name" value="BIORIENTATION OF CHROMOSOMES IN CELL DIVISION 1 LIKE 1"/>
    <property type="match status" value="1"/>
</dbReference>
<dbReference type="AlphaFoldDB" id="A0A671TA40"/>
<dbReference type="InterPro" id="IPR043244">
    <property type="entry name" value="BOD1L1"/>
</dbReference>
<feature type="region of interest" description="Disordered" evidence="4">
    <location>
        <begin position="110"/>
        <end position="141"/>
    </location>
</feature>
<dbReference type="GO" id="GO:0005694">
    <property type="term" value="C:chromosome"/>
    <property type="evidence" value="ECO:0007669"/>
    <property type="project" value="UniProtKB-SubCell"/>
</dbReference>
<evidence type="ECO:0000256" key="1">
    <source>
        <dbReference type="ARBA" id="ARBA00004286"/>
    </source>
</evidence>
<evidence type="ECO:0000256" key="3">
    <source>
        <dbReference type="ARBA" id="ARBA00022454"/>
    </source>
</evidence>
<proteinExistence type="inferred from homology"/>
<comment type="subcellular location">
    <subcellularLocation>
        <location evidence="1">Chromosome</location>
    </subcellularLocation>
</comment>
<feature type="domain" description="BOD1/SHG1" evidence="5">
    <location>
        <begin position="54"/>
        <end position="97"/>
    </location>
</feature>
<evidence type="ECO:0000256" key="4">
    <source>
        <dbReference type="SAM" id="MobiDB-lite"/>
    </source>
</evidence>
<evidence type="ECO:0000256" key="2">
    <source>
        <dbReference type="ARBA" id="ARBA00008463"/>
    </source>
</evidence>
<evidence type="ECO:0000313" key="7">
    <source>
        <dbReference type="Proteomes" id="UP000472260"/>
    </source>
</evidence>
<feature type="compositionally biased region" description="Basic and acidic residues" evidence="4">
    <location>
        <begin position="124"/>
        <end position="134"/>
    </location>
</feature>
<comment type="similarity">
    <text evidence="2">Belongs to the BOD1 family.</text>
</comment>
<dbReference type="Ensembl" id="ENSSANT00000112414.1">
    <property type="protein sequence ID" value="ENSSANP00000105940.1"/>
    <property type="gene ID" value="ENSSANG00000051793.1"/>
</dbReference>
<name>A0A671TA40_9TELE</name>
<keyword evidence="7" id="KW-1185">Reference proteome</keyword>
<dbReference type="InterPro" id="IPR055264">
    <property type="entry name" value="BOD1/SHG1_dom"/>
</dbReference>
<keyword evidence="3" id="KW-0158">Chromosome</keyword>
<dbReference type="Proteomes" id="UP000472260">
    <property type="component" value="Unassembled WGS sequence"/>
</dbReference>
<feature type="domain" description="BOD1/SHG1" evidence="5">
    <location>
        <begin position="22"/>
        <end position="49"/>
    </location>
</feature>
<accession>A0A671TA40</accession>
<reference evidence="6" key="1">
    <citation type="submission" date="2025-08" db="UniProtKB">
        <authorList>
            <consortium name="Ensembl"/>
        </authorList>
    </citation>
    <scope>IDENTIFICATION</scope>
</reference>
<organism evidence="6 7">
    <name type="scientific">Sinocyclocheilus anshuiensis</name>
    <dbReference type="NCBI Taxonomy" id="1608454"/>
    <lineage>
        <taxon>Eukaryota</taxon>
        <taxon>Metazoa</taxon>
        <taxon>Chordata</taxon>
        <taxon>Craniata</taxon>
        <taxon>Vertebrata</taxon>
        <taxon>Euteleostomi</taxon>
        <taxon>Actinopterygii</taxon>
        <taxon>Neopterygii</taxon>
        <taxon>Teleostei</taxon>
        <taxon>Ostariophysi</taxon>
        <taxon>Cypriniformes</taxon>
        <taxon>Cyprinidae</taxon>
        <taxon>Cyprininae</taxon>
        <taxon>Sinocyclocheilus</taxon>
    </lineage>
</organism>
<evidence type="ECO:0000313" key="6">
    <source>
        <dbReference type="Ensembl" id="ENSSANP00000105940.1"/>
    </source>
</evidence>
<sequence length="172" mass="19251">RSGGSVGFGGSAGPNPQLVSMIVSHLKTEGLFDQFRRDCLADVDTKPAYFPQLNKNQLRNSIRQLVLQSGMLEQGVDRIVAQVVDPKVHHSFRPQVERVVQKFLAEMKVKDEGDTGNSSKSSGKIREENRDTDSQKPSSVKARNCDHFGRICSRNLICATSKYIWEHLCECM</sequence>
<evidence type="ECO:0000259" key="5">
    <source>
        <dbReference type="Pfam" id="PF05205"/>
    </source>
</evidence>
<reference evidence="6" key="2">
    <citation type="submission" date="2025-09" db="UniProtKB">
        <authorList>
            <consortium name="Ensembl"/>
        </authorList>
    </citation>
    <scope>IDENTIFICATION</scope>
</reference>
<protein>
    <recommendedName>
        <fullName evidence="5">BOD1/SHG1 domain-containing protein</fullName>
    </recommendedName>
</protein>
<dbReference type="Pfam" id="PF05205">
    <property type="entry name" value="COMPASS-Shg1"/>
    <property type="match status" value="2"/>
</dbReference>